<feature type="compositionally biased region" description="Basic and acidic residues" evidence="1">
    <location>
        <begin position="770"/>
        <end position="789"/>
    </location>
</feature>
<keyword evidence="3" id="KW-1185">Reference proteome</keyword>
<sequence>MPEPMNATPHHSKVKVSLSFADTTFVAGTHVSGKMEMECRADKGLGIGVMMVELFAVQELCSRDHSATSVFLYSRRLFQGPNLPPSNAVQAHPIPGYPILPPHYHQARRGRSTFLFRIPIPESSPSAIDFGSGVAKVRYELRASVGVFWKGERRLVTDNRALDVVAAYPYEETFGGKEPQGVVVAENGKIWVQGTLVGGAIAAGGTACVELQVKNHSTKKNTGLTLSLTRTLVLPGSKGPANQPLRISDTLTVVPFRGVEYTIPPGAEGVASLVFDVPKEARGVRGGTLDGDETEPPRMTESLFEVRCSVEIKMAMGFGSKDIVLDIPVIFVHPLAVPPPGNPHYSSSASAYPYTSPVLETSVYPDLTNQVYPAVPMSPPPFQLPYVDQNHVWLPPSLPLSITPQPLAQSYPYLFPQIQQVPYFGPSPPIPNLPVHAHGYTPRPLSAGANALVSQVPLPGMGNVPASGTEFEPEEGKGERALRVATHLRLSSRHRSVSPQSHRYPLPLPPSHVEVPPIKHFRSLPPPPLLLPQNNLFVSPPASEGVVHSPRPQLTPKHSFTVDPITHCTLPKSERVEHLERMADAVVEQSKDLSGDLPKTNGVAILSNRTDDDLDADIHKTLPSPPVPAEMLKSRAYQLSSPSPPTSTQADANPSPPSSQPPQPMLLLSLDEKTPPTPTLMAVHPTRYPRANDLLGVGGCGESGLDALERRLLMEVGTRKLDPRRNNDKRPDARSAVMPIAIPNKSPEPLNDSAISSLTLADHAAYWDQDHEHEPEPDHDSDADVEAKTHRGWRSSGSGEDRRRSTGNVSNGSRGACGRGRPEALSRRDEKLSLDNNAKTEKKGKKKKASDKMRSKTAAKGRVAAWLGGIDPDVPPQEEEVIPPSPSVARTLSDLAEPRSLFDVFGGIPVESAVEQTATAMPVIFPQPEVVQQDVSSAPNPRSSGFMPLATLKRDPAHRHLVTKEMSVVEDARRVASLWSSASPVVNIVDAPVTLPSQPAMQSVSTERKVSPPSTTAAAPKARGYAAAVSPPVRNVWKLPDPTIKGEAGAAPAVPPKKAVQPSPHLPAFPSLATQNKDPEVKYDIRSARGGRGGKVAAVASIWASAAANNNTAGDFKPKVLRDGIASPPAKPVRSPGKHVTPPRLGPASEPKARDFPLNPIHLTSRKPPKAPRKLQSATGLSITQGPATNIRSKSTDALAPKRVDQLPTTKVLRSPGQLTPTNLSSPALSTTEPRLHEFTGKKAEPQTLIKSPSVPAVISPSHAIPMLSSTASLARPRTGGGGGLRVGSANRAPIVGLGPPSSIPSQPRGISAKPAAPGDLAFGQARLRDLIKKYQGQG</sequence>
<proteinExistence type="predicted"/>
<feature type="compositionally biased region" description="Basic residues" evidence="1">
    <location>
        <begin position="842"/>
        <end position="859"/>
    </location>
</feature>
<dbReference type="EMBL" id="KN838925">
    <property type="protein sequence ID" value="KIJ92232.1"/>
    <property type="molecule type" value="Genomic_DNA"/>
</dbReference>
<protein>
    <recommendedName>
        <fullName evidence="4">Arrestin-like N-terminal domain-containing protein</fullName>
    </recommendedName>
</protein>
<feature type="region of interest" description="Disordered" evidence="1">
    <location>
        <begin position="636"/>
        <end position="681"/>
    </location>
</feature>
<evidence type="ECO:0000313" key="3">
    <source>
        <dbReference type="Proteomes" id="UP000054477"/>
    </source>
</evidence>
<feature type="region of interest" description="Disordered" evidence="1">
    <location>
        <begin position="1273"/>
        <end position="1318"/>
    </location>
</feature>
<name>A0A0C9X733_9AGAR</name>
<gene>
    <name evidence="2" type="ORF">K443DRAFT_685401</name>
</gene>
<accession>A0A0C9X733</accession>
<feature type="compositionally biased region" description="Basic and acidic residues" evidence="1">
    <location>
        <begin position="820"/>
        <end position="841"/>
    </location>
</feature>
<feature type="compositionally biased region" description="Low complexity" evidence="1">
    <location>
        <begin position="1048"/>
        <end position="1063"/>
    </location>
</feature>
<feature type="region of interest" description="Disordered" evidence="1">
    <location>
        <begin position="1047"/>
        <end position="1077"/>
    </location>
</feature>
<feature type="compositionally biased region" description="Low complexity" evidence="1">
    <location>
        <begin position="1011"/>
        <end position="1023"/>
    </location>
</feature>
<feature type="region of interest" description="Disordered" evidence="1">
    <location>
        <begin position="719"/>
        <end position="753"/>
    </location>
</feature>
<feature type="region of interest" description="Disordered" evidence="1">
    <location>
        <begin position="1002"/>
        <end position="1023"/>
    </location>
</feature>
<dbReference type="STRING" id="1095629.A0A0C9X733"/>
<dbReference type="HOGENOM" id="CLU_005744_0_0_1"/>
<feature type="compositionally biased region" description="Pro residues" evidence="1">
    <location>
        <begin position="654"/>
        <end position="664"/>
    </location>
</feature>
<feature type="region of interest" description="Disordered" evidence="1">
    <location>
        <begin position="770"/>
        <end position="860"/>
    </location>
</feature>
<evidence type="ECO:0000313" key="2">
    <source>
        <dbReference type="EMBL" id="KIJ92232.1"/>
    </source>
</evidence>
<organism evidence="2 3">
    <name type="scientific">Laccaria amethystina LaAM-08-1</name>
    <dbReference type="NCBI Taxonomy" id="1095629"/>
    <lineage>
        <taxon>Eukaryota</taxon>
        <taxon>Fungi</taxon>
        <taxon>Dikarya</taxon>
        <taxon>Basidiomycota</taxon>
        <taxon>Agaricomycotina</taxon>
        <taxon>Agaricomycetes</taxon>
        <taxon>Agaricomycetidae</taxon>
        <taxon>Agaricales</taxon>
        <taxon>Agaricineae</taxon>
        <taxon>Hydnangiaceae</taxon>
        <taxon>Laccaria</taxon>
    </lineage>
</organism>
<feature type="compositionally biased region" description="Basic and acidic residues" evidence="1">
    <location>
        <begin position="719"/>
        <end position="733"/>
    </location>
</feature>
<dbReference type="Proteomes" id="UP000054477">
    <property type="component" value="Unassembled WGS sequence"/>
</dbReference>
<evidence type="ECO:0000256" key="1">
    <source>
        <dbReference type="SAM" id="MobiDB-lite"/>
    </source>
</evidence>
<reference evidence="3" key="2">
    <citation type="submission" date="2015-01" db="EMBL/GenBank/DDBJ databases">
        <title>Evolutionary Origins and Diversification of the Mycorrhizal Mutualists.</title>
        <authorList>
            <consortium name="DOE Joint Genome Institute"/>
            <consortium name="Mycorrhizal Genomics Consortium"/>
            <person name="Kohler A."/>
            <person name="Kuo A."/>
            <person name="Nagy L.G."/>
            <person name="Floudas D."/>
            <person name="Copeland A."/>
            <person name="Barry K.W."/>
            <person name="Cichocki N."/>
            <person name="Veneault-Fourrey C."/>
            <person name="LaButti K."/>
            <person name="Lindquist E.A."/>
            <person name="Lipzen A."/>
            <person name="Lundell T."/>
            <person name="Morin E."/>
            <person name="Murat C."/>
            <person name="Riley R."/>
            <person name="Ohm R."/>
            <person name="Sun H."/>
            <person name="Tunlid A."/>
            <person name="Henrissat B."/>
            <person name="Grigoriev I.V."/>
            <person name="Hibbett D.S."/>
            <person name="Martin F."/>
        </authorList>
    </citation>
    <scope>NUCLEOTIDE SEQUENCE [LARGE SCALE GENOMIC DNA]</scope>
    <source>
        <strain evidence="3">LaAM-08-1</strain>
    </source>
</reference>
<dbReference type="OrthoDB" id="298939at2759"/>
<feature type="compositionally biased region" description="Basic residues" evidence="1">
    <location>
        <begin position="1164"/>
        <end position="1173"/>
    </location>
</feature>
<evidence type="ECO:0008006" key="4">
    <source>
        <dbReference type="Google" id="ProtNLM"/>
    </source>
</evidence>
<reference evidence="2 3" key="1">
    <citation type="submission" date="2014-04" db="EMBL/GenBank/DDBJ databases">
        <authorList>
            <consortium name="DOE Joint Genome Institute"/>
            <person name="Kuo A."/>
            <person name="Kohler A."/>
            <person name="Nagy L.G."/>
            <person name="Floudas D."/>
            <person name="Copeland A."/>
            <person name="Barry K.W."/>
            <person name="Cichocki N."/>
            <person name="Veneault-Fourrey C."/>
            <person name="LaButti K."/>
            <person name="Lindquist E.A."/>
            <person name="Lipzen A."/>
            <person name="Lundell T."/>
            <person name="Morin E."/>
            <person name="Murat C."/>
            <person name="Sun H."/>
            <person name="Tunlid A."/>
            <person name="Henrissat B."/>
            <person name="Grigoriev I.V."/>
            <person name="Hibbett D.S."/>
            <person name="Martin F."/>
            <person name="Nordberg H.P."/>
            <person name="Cantor M.N."/>
            <person name="Hua S.X."/>
        </authorList>
    </citation>
    <scope>NUCLEOTIDE SEQUENCE [LARGE SCALE GENOMIC DNA]</scope>
    <source>
        <strain evidence="2 3">LaAM-08-1</strain>
    </source>
</reference>
<feature type="region of interest" description="Disordered" evidence="1">
    <location>
        <begin position="1111"/>
        <end position="1179"/>
    </location>
</feature>